<protein>
    <submittedName>
        <fullName evidence="1">Uncharacterized protein</fullName>
    </submittedName>
</protein>
<dbReference type="EMBL" id="VSRR010014912">
    <property type="protein sequence ID" value="MPC57586.1"/>
    <property type="molecule type" value="Genomic_DNA"/>
</dbReference>
<proteinExistence type="predicted"/>
<accession>A0A5B7GJ32</accession>
<comment type="caution">
    <text evidence="1">The sequence shown here is derived from an EMBL/GenBank/DDBJ whole genome shotgun (WGS) entry which is preliminary data.</text>
</comment>
<evidence type="ECO:0000313" key="1">
    <source>
        <dbReference type="EMBL" id="MPC57586.1"/>
    </source>
</evidence>
<dbReference type="AlphaFoldDB" id="A0A5B7GJ32"/>
<organism evidence="1 2">
    <name type="scientific">Portunus trituberculatus</name>
    <name type="common">Swimming crab</name>
    <name type="synonym">Neptunus trituberculatus</name>
    <dbReference type="NCBI Taxonomy" id="210409"/>
    <lineage>
        <taxon>Eukaryota</taxon>
        <taxon>Metazoa</taxon>
        <taxon>Ecdysozoa</taxon>
        <taxon>Arthropoda</taxon>
        <taxon>Crustacea</taxon>
        <taxon>Multicrustacea</taxon>
        <taxon>Malacostraca</taxon>
        <taxon>Eumalacostraca</taxon>
        <taxon>Eucarida</taxon>
        <taxon>Decapoda</taxon>
        <taxon>Pleocyemata</taxon>
        <taxon>Brachyura</taxon>
        <taxon>Eubrachyura</taxon>
        <taxon>Portunoidea</taxon>
        <taxon>Portunidae</taxon>
        <taxon>Portuninae</taxon>
        <taxon>Portunus</taxon>
    </lineage>
</organism>
<evidence type="ECO:0000313" key="2">
    <source>
        <dbReference type="Proteomes" id="UP000324222"/>
    </source>
</evidence>
<sequence>MDESRTGREGTILDRSPDIHLWHVASRKFNQVPAVIDCPSDLVVHVAVDVFLEGVNHCFEGTDFVLGQA</sequence>
<reference evidence="1 2" key="1">
    <citation type="submission" date="2019-05" db="EMBL/GenBank/DDBJ databases">
        <title>Another draft genome of Portunus trituberculatus and its Hox gene families provides insights of decapod evolution.</title>
        <authorList>
            <person name="Jeong J.-H."/>
            <person name="Song I."/>
            <person name="Kim S."/>
            <person name="Choi T."/>
            <person name="Kim D."/>
            <person name="Ryu S."/>
            <person name="Kim W."/>
        </authorList>
    </citation>
    <scope>NUCLEOTIDE SEQUENCE [LARGE SCALE GENOMIC DNA]</scope>
    <source>
        <tissue evidence="1">Muscle</tissue>
    </source>
</reference>
<dbReference type="Proteomes" id="UP000324222">
    <property type="component" value="Unassembled WGS sequence"/>
</dbReference>
<keyword evidence="2" id="KW-1185">Reference proteome</keyword>
<gene>
    <name evidence="1" type="ORF">E2C01_051570</name>
</gene>
<name>A0A5B7GJ32_PORTR</name>